<feature type="region of interest" description="Disordered" evidence="8">
    <location>
        <begin position="87"/>
        <end position="107"/>
    </location>
</feature>
<dbReference type="SMART" id="SM00557">
    <property type="entry name" value="IG_FLMN"/>
    <property type="match status" value="1"/>
</dbReference>
<keyword evidence="2" id="KW-0479">Metal-binding</keyword>
<dbReference type="InterPro" id="IPR013783">
    <property type="entry name" value="Ig-like_fold"/>
</dbReference>
<dbReference type="AlphaFoldDB" id="A0A9Q1C3A5"/>
<evidence type="ECO:0000313" key="10">
    <source>
        <dbReference type="EMBL" id="KAJ8038448.1"/>
    </source>
</evidence>
<dbReference type="InterPro" id="IPR001841">
    <property type="entry name" value="Znf_RING"/>
</dbReference>
<evidence type="ECO:0000259" key="9">
    <source>
        <dbReference type="PROSITE" id="PS50089"/>
    </source>
</evidence>
<dbReference type="SMART" id="SM00184">
    <property type="entry name" value="RING"/>
    <property type="match status" value="1"/>
</dbReference>
<dbReference type="PROSITE" id="PS50089">
    <property type="entry name" value="ZF_RING_2"/>
    <property type="match status" value="1"/>
</dbReference>
<evidence type="ECO:0000256" key="8">
    <source>
        <dbReference type="SAM" id="MobiDB-lite"/>
    </source>
</evidence>
<dbReference type="SUPFAM" id="SSF81296">
    <property type="entry name" value="E set domains"/>
    <property type="match status" value="1"/>
</dbReference>
<dbReference type="Proteomes" id="UP001152320">
    <property type="component" value="Chromosome 7"/>
</dbReference>
<dbReference type="InterPro" id="IPR050952">
    <property type="entry name" value="TRIM-NHL_E3_ligases"/>
</dbReference>
<dbReference type="PROSITE" id="PS50194">
    <property type="entry name" value="FILAMIN_REPEAT"/>
    <property type="match status" value="1"/>
</dbReference>
<sequence length="566" mass="63016">MAQRMEDVQMSVICAICLEVWTRPKTLPCDHVFCEECLEKISTSNGRWIRCPECRKLHMVPVVGIRDSWPTQRALNNVADSLRKKDFQNPAESSPQSPRVFPPTKAKPTICNSWSSQDALNNATHGLRNMDLQDSAGPSPRSSGVLPRTKAKPLIAPKPSFPIPKSADPLRSYVEKQNFQRIKVGDKFAVIVQLCDRNGQVMAAKSGKENLTAFVDLKPSPRGFHKEEIKPSLTREGKYAIEYQAKRCGIHIVSILFQNETIQGSPVSIPVGPRGIRGCEIIGPLSCPLDAAEYHGKFLVTDSFSKAVFLIDHAGREIKKLNVPENMKQKFLPMAITTFENRMLVTDPGNKCAHVYQNLDDSPRPFGSPYLQLPMGIAVSRRNGDIFIVDECLRQILVFRSNLQFVQAISGQSFSSSSEKQGKQYLQNPSMMTINMKGDKLYIVDRAKGGNDCIKIMNVCNNTFERNINITCFHKLARPFGVSLDQDENIFVSVKIETKNISSGYIVIFNSEGKYLGNIKSLKHQRLVSPFGLFVSSSPGGMPSVIYVVDGNLEKPGDCSLKGFII</sequence>
<dbReference type="Gene3D" id="3.30.40.10">
    <property type="entry name" value="Zinc/RING finger domain, C3HC4 (zinc finger)"/>
    <property type="match status" value="1"/>
</dbReference>
<dbReference type="InterPro" id="IPR001298">
    <property type="entry name" value="Filamin/ABP280_rpt"/>
</dbReference>
<organism evidence="10 11">
    <name type="scientific">Holothuria leucospilota</name>
    <name type="common">Black long sea cucumber</name>
    <name type="synonym">Mertensiothuria leucospilota</name>
    <dbReference type="NCBI Taxonomy" id="206669"/>
    <lineage>
        <taxon>Eukaryota</taxon>
        <taxon>Metazoa</taxon>
        <taxon>Echinodermata</taxon>
        <taxon>Eleutherozoa</taxon>
        <taxon>Echinozoa</taxon>
        <taxon>Holothuroidea</taxon>
        <taxon>Aspidochirotacea</taxon>
        <taxon>Aspidochirotida</taxon>
        <taxon>Holothuriidae</taxon>
        <taxon>Holothuria</taxon>
    </lineage>
</organism>
<dbReference type="SUPFAM" id="SSF101898">
    <property type="entry name" value="NHL repeat"/>
    <property type="match status" value="1"/>
</dbReference>
<comment type="similarity">
    <text evidence="1">Belongs to the TRIM/RBCC family.</text>
</comment>
<evidence type="ECO:0000256" key="1">
    <source>
        <dbReference type="ARBA" id="ARBA00008518"/>
    </source>
</evidence>
<protein>
    <submittedName>
        <fullName evidence="10">RING finger protein nhl-1</fullName>
    </submittedName>
</protein>
<dbReference type="InterPro" id="IPR011042">
    <property type="entry name" value="6-blade_b-propeller_TolB-like"/>
</dbReference>
<dbReference type="Pfam" id="PF13445">
    <property type="entry name" value="zf-RING_UBOX"/>
    <property type="match status" value="1"/>
</dbReference>
<dbReference type="Gene3D" id="2.60.40.10">
    <property type="entry name" value="Immunoglobulins"/>
    <property type="match status" value="1"/>
</dbReference>
<evidence type="ECO:0000256" key="5">
    <source>
        <dbReference type="ARBA" id="ARBA00022833"/>
    </source>
</evidence>
<keyword evidence="4 7" id="KW-0863">Zinc-finger</keyword>
<evidence type="ECO:0000256" key="4">
    <source>
        <dbReference type="ARBA" id="ARBA00022771"/>
    </source>
</evidence>
<gene>
    <name evidence="10" type="ORF">HOLleu_15879</name>
</gene>
<feature type="domain" description="RING-type" evidence="9">
    <location>
        <begin position="14"/>
        <end position="55"/>
    </location>
</feature>
<evidence type="ECO:0000256" key="2">
    <source>
        <dbReference type="ARBA" id="ARBA00022723"/>
    </source>
</evidence>
<name>A0A9Q1C3A5_HOLLE</name>
<evidence type="ECO:0000256" key="3">
    <source>
        <dbReference type="ARBA" id="ARBA00022737"/>
    </source>
</evidence>
<dbReference type="PROSITE" id="PS00518">
    <property type="entry name" value="ZF_RING_1"/>
    <property type="match status" value="1"/>
</dbReference>
<dbReference type="InterPro" id="IPR017907">
    <property type="entry name" value="Znf_RING_CS"/>
</dbReference>
<dbReference type="GO" id="GO:0008270">
    <property type="term" value="F:zinc ion binding"/>
    <property type="evidence" value="ECO:0007669"/>
    <property type="project" value="UniProtKB-KW"/>
</dbReference>
<dbReference type="EMBL" id="JAIZAY010000007">
    <property type="protein sequence ID" value="KAJ8038448.1"/>
    <property type="molecule type" value="Genomic_DNA"/>
</dbReference>
<feature type="repeat" description="Filamin" evidence="6">
    <location>
        <begin position="164"/>
        <end position="271"/>
    </location>
</feature>
<comment type="caution">
    <text evidence="10">The sequence shown here is derived from an EMBL/GenBank/DDBJ whole genome shotgun (WGS) entry which is preliminary data.</text>
</comment>
<keyword evidence="5" id="KW-0862">Zinc</keyword>
<dbReference type="Pfam" id="PF00630">
    <property type="entry name" value="Filamin"/>
    <property type="match status" value="1"/>
</dbReference>
<dbReference type="SUPFAM" id="SSF57850">
    <property type="entry name" value="RING/U-box"/>
    <property type="match status" value="1"/>
</dbReference>
<dbReference type="PANTHER" id="PTHR24104">
    <property type="entry name" value="E3 UBIQUITIN-PROTEIN LIGASE NHLRC1-RELATED"/>
    <property type="match status" value="1"/>
</dbReference>
<dbReference type="InterPro" id="IPR017868">
    <property type="entry name" value="Filamin/ABP280_repeat-like"/>
</dbReference>
<dbReference type="InterPro" id="IPR014756">
    <property type="entry name" value="Ig_E-set"/>
</dbReference>
<dbReference type="Gene3D" id="2.120.10.30">
    <property type="entry name" value="TolB, C-terminal domain"/>
    <property type="match status" value="1"/>
</dbReference>
<dbReference type="OrthoDB" id="265776at2759"/>
<dbReference type="InterPro" id="IPR013083">
    <property type="entry name" value="Znf_RING/FYVE/PHD"/>
</dbReference>
<keyword evidence="3" id="KW-0677">Repeat</keyword>
<evidence type="ECO:0000313" key="11">
    <source>
        <dbReference type="Proteomes" id="UP001152320"/>
    </source>
</evidence>
<dbReference type="PANTHER" id="PTHR24104:SF25">
    <property type="entry name" value="PROTEIN LIN-41"/>
    <property type="match status" value="1"/>
</dbReference>
<evidence type="ECO:0000256" key="7">
    <source>
        <dbReference type="PROSITE-ProRule" id="PRU00175"/>
    </source>
</evidence>
<reference evidence="10" key="1">
    <citation type="submission" date="2021-10" db="EMBL/GenBank/DDBJ databases">
        <title>Tropical sea cucumber genome reveals ecological adaptation and Cuvierian tubules defense mechanism.</title>
        <authorList>
            <person name="Chen T."/>
        </authorList>
    </citation>
    <scope>NUCLEOTIDE SEQUENCE</scope>
    <source>
        <strain evidence="10">Nanhai2018</strain>
        <tissue evidence="10">Muscle</tissue>
    </source>
</reference>
<evidence type="ECO:0000256" key="6">
    <source>
        <dbReference type="PROSITE-ProRule" id="PRU00087"/>
    </source>
</evidence>
<dbReference type="InterPro" id="IPR027370">
    <property type="entry name" value="Znf-RING_euk"/>
</dbReference>
<proteinExistence type="inferred from homology"/>
<keyword evidence="11" id="KW-1185">Reference proteome</keyword>
<accession>A0A9Q1C3A5</accession>